<accession>A0A225E979</accession>
<proteinExistence type="predicted"/>
<dbReference type="AlphaFoldDB" id="A0A225E979"/>
<dbReference type="SUPFAM" id="SSF51126">
    <property type="entry name" value="Pectin lyase-like"/>
    <property type="match status" value="1"/>
</dbReference>
<reference evidence="2" key="1">
    <citation type="submission" date="2017-06" db="EMBL/GenBank/DDBJ databases">
        <title>Genome analysis of Fimbriiglobus ruber SP5, the first member of the order Planctomycetales with confirmed chitinolytic capability.</title>
        <authorList>
            <person name="Ravin N.V."/>
            <person name="Rakitin A.L."/>
            <person name="Ivanova A.A."/>
            <person name="Beletsky A.V."/>
            <person name="Kulichevskaya I.S."/>
            <person name="Mardanov A.V."/>
            <person name="Dedysh S.N."/>
        </authorList>
    </citation>
    <scope>NUCLEOTIDE SEQUENCE [LARGE SCALE GENOMIC DNA]</scope>
    <source>
        <strain evidence="2">SP5</strain>
    </source>
</reference>
<evidence type="ECO:0000313" key="2">
    <source>
        <dbReference type="Proteomes" id="UP000214646"/>
    </source>
</evidence>
<protein>
    <submittedName>
        <fullName evidence="1">Type V secretory pathway, adhesin AidA</fullName>
    </submittedName>
</protein>
<dbReference type="EMBL" id="NIDE01000001">
    <property type="protein sequence ID" value="OWK46616.1"/>
    <property type="molecule type" value="Genomic_DNA"/>
</dbReference>
<dbReference type="InterPro" id="IPR011050">
    <property type="entry name" value="Pectin_lyase_fold/virulence"/>
</dbReference>
<sequence>MTTPAWIKATGTTINKWLIGLTGKAATLDASGLSSAQTYVLPATGGTFTLDNLANTFTTSPQTIDIASASAKGLVVQAANGQTANLTEWQNYIGTAVASVDASGNVFGTGWTNEPDVIGGRLSASNEPYPNGDQIGVSTLYFVQYKGNQESLIYSGTTAKTLSASSSITLSLTGLTSGKLYDVFVYDNSGTKTLYLGPAWTNSSTRATGISTFDGIPYLTGDSTKRYVGTFQATGTTTTEDSLANRYVYDHNCPDYKATTNANRVTFNGLVDAGTSPFAQYAASGTYTGGNLFNNSNTFSGTNTFSNTNSFTATATFSPASTTTQGIIVKGVASQTGDLQEWKNSSNAVLASVSAAGVFTGVFSDMPLWTTSVTYAVGAQVRGSDGNWYRCQTSQSGNDPTADAGGNWLPSYIFNGFTLNVGSGQRFTTLQAALSFLAAAFAVANSTCTVQIANGTYTENVGIYGPLGGNVTIQGNVLNTSSVQIQVATSTEGLHIARDGLSVTLQYLTITKVTGSSLNDGVVMDTFSDLTISNCAVSNLAVGVYITAGRCEMVNAISISGCSNGVVVQEGAHVLINSSSATISSNGIGVNATIINGSIGIISAGITSNTTYGVAAGIGGKVSCNSVTFTSNATACYAVSGGDVSLSGCTFTTNTTNYSPALNTFGNNGGLVRG</sequence>
<name>A0A225E979_9BACT</name>
<gene>
    <name evidence="1" type="ORF">FRUB_00315</name>
</gene>
<keyword evidence="2" id="KW-1185">Reference proteome</keyword>
<evidence type="ECO:0000313" key="1">
    <source>
        <dbReference type="EMBL" id="OWK46616.1"/>
    </source>
</evidence>
<dbReference type="OrthoDB" id="292632at2"/>
<dbReference type="Proteomes" id="UP000214646">
    <property type="component" value="Unassembled WGS sequence"/>
</dbReference>
<dbReference type="RefSeq" id="WP_088251821.1">
    <property type="nucleotide sequence ID" value="NZ_NIDE01000001.1"/>
</dbReference>
<organism evidence="1 2">
    <name type="scientific">Fimbriiglobus ruber</name>
    <dbReference type="NCBI Taxonomy" id="1908690"/>
    <lineage>
        <taxon>Bacteria</taxon>
        <taxon>Pseudomonadati</taxon>
        <taxon>Planctomycetota</taxon>
        <taxon>Planctomycetia</taxon>
        <taxon>Gemmatales</taxon>
        <taxon>Gemmataceae</taxon>
        <taxon>Fimbriiglobus</taxon>
    </lineage>
</organism>
<comment type="caution">
    <text evidence="1">The sequence shown here is derived from an EMBL/GenBank/DDBJ whole genome shotgun (WGS) entry which is preliminary data.</text>
</comment>